<keyword evidence="2" id="KW-1185">Reference proteome</keyword>
<proteinExistence type="predicted"/>
<gene>
    <name evidence="1" type="ORF">LWI28_019205</name>
</gene>
<sequence length="183" mass="20112">MVNPAVGNLYRDYHGIVMWLDYIVDFFLCEDNLSRAGWISGSIADLEYLMTYVERGDFPCMILSRIVGGFGQGGASTNGENHLNLLFEDTKQNEATGTMNEHRAHPRSGLGCAWQAQAWWAAHGSPGVLMGCTQQPLSGVVSCARPWVGPKDERMVDGSPEDLVFLTNCNLLVFLGWAKVVAI</sequence>
<evidence type="ECO:0000313" key="1">
    <source>
        <dbReference type="EMBL" id="KAI9153970.1"/>
    </source>
</evidence>
<comment type="caution">
    <text evidence="1">The sequence shown here is derived from an EMBL/GenBank/DDBJ whole genome shotgun (WGS) entry which is preliminary data.</text>
</comment>
<reference evidence="1" key="1">
    <citation type="journal article" date="2022" name="Plant J.">
        <title>Strategies of tolerance reflected in two North American maple genomes.</title>
        <authorList>
            <person name="McEvoy S.L."/>
            <person name="Sezen U.U."/>
            <person name="Trouern-Trend A."/>
            <person name="McMahon S.M."/>
            <person name="Schaberg P.G."/>
            <person name="Yang J."/>
            <person name="Wegrzyn J.L."/>
            <person name="Swenson N.G."/>
        </authorList>
    </citation>
    <scope>NUCLEOTIDE SEQUENCE</scope>
    <source>
        <strain evidence="1">91603</strain>
    </source>
</reference>
<accession>A0AAD5I794</accession>
<name>A0AAD5I794_ACENE</name>
<evidence type="ECO:0000313" key="2">
    <source>
        <dbReference type="Proteomes" id="UP001064489"/>
    </source>
</evidence>
<organism evidence="1 2">
    <name type="scientific">Acer negundo</name>
    <name type="common">Box elder</name>
    <dbReference type="NCBI Taxonomy" id="4023"/>
    <lineage>
        <taxon>Eukaryota</taxon>
        <taxon>Viridiplantae</taxon>
        <taxon>Streptophyta</taxon>
        <taxon>Embryophyta</taxon>
        <taxon>Tracheophyta</taxon>
        <taxon>Spermatophyta</taxon>
        <taxon>Magnoliopsida</taxon>
        <taxon>eudicotyledons</taxon>
        <taxon>Gunneridae</taxon>
        <taxon>Pentapetalae</taxon>
        <taxon>rosids</taxon>
        <taxon>malvids</taxon>
        <taxon>Sapindales</taxon>
        <taxon>Sapindaceae</taxon>
        <taxon>Hippocastanoideae</taxon>
        <taxon>Acereae</taxon>
        <taxon>Acer</taxon>
    </lineage>
</organism>
<protein>
    <submittedName>
        <fullName evidence="1">Uncharacterized protein</fullName>
    </submittedName>
</protein>
<dbReference type="Proteomes" id="UP001064489">
    <property type="component" value="Chromosome 11"/>
</dbReference>
<dbReference type="EMBL" id="JAJSOW010000108">
    <property type="protein sequence ID" value="KAI9153970.1"/>
    <property type="molecule type" value="Genomic_DNA"/>
</dbReference>
<reference evidence="1" key="2">
    <citation type="submission" date="2023-02" db="EMBL/GenBank/DDBJ databases">
        <authorList>
            <person name="Swenson N.G."/>
            <person name="Wegrzyn J.L."/>
            <person name="Mcevoy S.L."/>
        </authorList>
    </citation>
    <scope>NUCLEOTIDE SEQUENCE</scope>
    <source>
        <strain evidence="1">91603</strain>
        <tissue evidence="1">Leaf</tissue>
    </source>
</reference>
<dbReference type="AlphaFoldDB" id="A0AAD5I794"/>